<evidence type="ECO:0000313" key="1">
    <source>
        <dbReference type="EMBL" id="NHO53299.1"/>
    </source>
</evidence>
<evidence type="ECO:0000313" key="2">
    <source>
        <dbReference type="Proteomes" id="UP000597459"/>
    </source>
</evidence>
<sequence>MNIYGLATSRYASVEAYVTQAASGGPYGLIPVEIGRKVADLCERRIRSGGQDLSIRKISALTGVSRSWVHRLAMIMRSERNERGWSALRRRFGHEPLAVGLGLKMLDAGWREREVMRLRD</sequence>
<dbReference type="EMBL" id="WOTH01000006">
    <property type="protein sequence ID" value="NHO53299.1"/>
    <property type="molecule type" value="Genomic_DNA"/>
</dbReference>
<proteinExistence type="predicted"/>
<reference evidence="1" key="1">
    <citation type="submission" date="2019-11" db="EMBL/GenBank/DDBJ databases">
        <title>Description of new Acetobacter species.</title>
        <authorList>
            <person name="Cleenwerck I."/>
            <person name="Sombolestani A.S."/>
        </authorList>
    </citation>
    <scope>NUCLEOTIDE SEQUENCE</scope>
    <source>
        <strain evidence="1">LMG 1626</strain>
    </source>
</reference>
<protein>
    <submittedName>
        <fullName evidence="1">Uncharacterized protein</fullName>
    </submittedName>
</protein>
<accession>A0A967B6H7</accession>
<dbReference type="AlphaFoldDB" id="A0A967B6H7"/>
<dbReference type="Proteomes" id="UP000597459">
    <property type="component" value="Unassembled WGS sequence"/>
</dbReference>
<dbReference type="RefSeq" id="WP_166313435.1">
    <property type="nucleotide sequence ID" value="NZ_WOTH01000006.1"/>
</dbReference>
<organism evidence="1 2">
    <name type="scientific">Acetobacter estunensis</name>
    <dbReference type="NCBI Taxonomy" id="104097"/>
    <lineage>
        <taxon>Bacteria</taxon>
        <taxon>Pseudomonadati</taxon>
        <taxon>Pseudomonadota</taxon>
        <taxon>Alphaproteobacteria</taxon>
        <taxon>Acetobacterales</taxon>
        <taxon>Acetobacteraceae</taxon>
        <taxon>Acetobacter</taxon>
    </lineage>
</organism>
<gene>
    <name evidence="1" type="ORF">GOB87_04895</name>
</gene>
<comment type="caution">
    <text evidence="1">The sequence shown here is derived from an EMBL/GenBank/DDBJ whole genome shotgun (WGS) entry which is preliminary data.</text>
</comment>
<keyword evidence="2" id="KW-1185">Reference proteome</keyword>
<name>A0A967B6H7_9PROT</name>